<dbReference type="PANTHER" id="PTHR46300">
    <property type="entry name" value="P450, PUTATIVE (EUROFUNG)-RELATED-RELATED"/>
    <property type="match status" value="1"/>
</dbReference>
<evidence type="ECO:0000256" key="8">
    <source>
        <dbReference type="ARBA" id="ARBA00022989"/>
    </source>
</evidence>
<keyword evidence="5 13" id="KW-0349">Heme</keyword>
<keyword evidence="10 13" id="KW-0408">Iron</keyword>
<reference evidence="15 16" key="1">
    <citation type="submission" date="2016-07" db="EMBL/GenBank/DDBJ databases">
        <title>Draft genome of the white-rot fungus Obba rivulosa 3A-2.</title>
        <authorList>
            <consortium name="DOE Joint Genome Institute"/>
            <person name="Miettinen O."/>
            <person name="Riley R."/>
            <person name="Acob R."/>
            <person name="Barry K."/>
            <person name="Cullen D."/>
            <person name="De Vries R."/>
            <person name="Hainaut M."/>
            <person name="Hatakka A."/>
            <person name="Henrissat B."/>
            <person name="Hilden K."/>
            <person name="Kuo R."/>
            <person name="Labutti K."/>
            <person name="Lipzen A."/>
            <person name="Makela M.R."/>
            <person name="Sandor L."/>
            <person name="Spatafora J.W."/>
            <person name="Grigoriev I.V."/>
            <person name="Hibbett D.S."/>
        </authorList>
    </citation>
    <scope>NUCLEOTIDE SEQUENCE [LARGE SCALE GENOMIC DNA]</scope>
    <source>
        <strain evidence="15 16">3A-2</strain>
    </source>
</reference>
<dbReference type="OrthoDB" id="2789670at2759"/>
<dbReference type="Proteomes" id="UP000250043">
    <property type="component" value="Unassembled WGS sequence"/>
</dbReference>
<dbReference type="GO" id="GO:0016705">
    <property type="term" value="F:oxidoreductase activity, acting on paired donors, with incorporation or reduction of molecular oxygen"/>
    <property type="evidence" value="ECO:0007669"/>
    <property type="project" value="InterPro"/>
</dbReference>
<dbReference type="InterPro" id="IPR002401">
    <property type="entry name" value="Cyt_P450_E_grp-I"/>
</dbReference>
<dbReference type="PROSITE" id="PS00086">
    <property type="entry name" value="CYTOCHROME_P450"/>
    <property type="match status" value="1"/>
</dbReference>
<evidence type="ECO:0000256" key="13">
    <source>
        <dbReference type="PIRSR" id="PIRSR602401-1"/>
    </source>
</evidence>
<protein>
    <submittedName>
        <fullName evidence="15">Cytochrome P450</fullName>
    </submittedName>
</protein>
<keyword evidence="11 14" id="KW-0503">Monooxygenase</keyword>
<dbReference type="Pfam" id="PF00067">
    <property type="entry name" value="p450"/>
    <property type="match status" value="1"/>
</dbReference>
<evidence type="ECO:0000256" key="5">
    <source>
        <dbReference type="ARBA" id="ARBA00022617"/>
    </source>
</evidence>
<dbReference type="PANTHER" id="PTHR46300:SF7">
    <property type="entry name" value="P450, PUTATIVE (EUROFUNG)-RELATED"/>
    <property type="match status" value="1"/>
</dbReference>
<accession>A0A8E2AXS9</accession>
<evidence type="ECO:0000256" key="1">
    <source>
        <dbReference type="ARBA" id="ARBA00001971"/>
    </source>
</evidence>
<comment type="pathway">
    <text evidence="3">Secondary metabolite biosynthesis.</text>
</comment>
<evidence type="ECO:0000256" key="4">
    <source>
        <dbReference type="ARBA" id="ARBA00010617"/>
    </source>
</evidence>
<dbReference type="GO" id="GO:0016020">
    <property type="term" value="C:membrane"/>
    <property type="evidence" value="ECO:0007669"/>
    <property type="project" value="UniProtKB-SubCell"/>
</dbReference>
<dbReference type="GO" id="GO:0004497">
    <property type="term" value="F:monooxygenase activity"/>
    <property type="evidence" value="ECO:0007669"/>
    <property type="project" value="UniProtKB-KW"/>
</dbReference>
<organism evidence="15 16">
    <name type="scientific">Obba rivulosa</name>
    <dbReference type="NCBI Taxonomy" id="1052685"/>
    <lineage>
        <taxon>Eukaryota</taxon>
        <taxon>Fungi</taxon>
        <taxon>Dikarya</taxon>
        <taxon>Basidiomycota</taxon>
        <taxon>Agaricomycotina</taxon>
        <taxon>Agaricomycetes</taxon>
        <taxon>Polyporales</taxon>
        <taxon>Gelatoporiaceae</taxon>
        <taxon>Obba</taxon>
    </lineage>
</organism>
<dbReference type="InterPro" id="IPR050364">
    <property type="entry name" value="Cytochrome_P450_fung"/>
</dbReference>
<feature type="binding site" description="axial binding residue" evidence="13">
    <location>
        <position position="397"/>
    </location>
    <ligand>
        <name>heme</name>
        <dbReference type="ChEBI" id="CHEBI:30413"/>
    </ligand>
    <ligandPart>
        <name>Fe</name>
        <dbReference type="ChEBI" id="CHEBI:18248"/>
    </ligandPart>
</feature>
<evidence type="ECO:0000313" key="15">
    <source>
        <dbReference type="EMBL" id="OCH90230.1"/>
    </source>
</evidence>
<comment type="similarity">
    <text evidence="4 14">Belongs to the cytochrome P450 family.</text>
</comment>
<comment type="subcellular location">
    <subcellularLocation>
        <location evidence="2">Membrane</location>
        <topology evidence="2">Single-pass membrane protein</topology>
    </subcellularLocation>
</comment>
<gene>
    <name evidence="15" type="ORF">OBBRIDRAFT_804094</name>
</gene>
<dbReference type="InterPro" id="IPR001128">
    <property type="entry name" value="Cyt_P450"/>
</dbReference>
<dbReference type="EMBL" id="KV722408">
    <property type="protein sequence ID" value="OCH90230.1"/>
    <property type="molecule type" value="Genomic_DNA"/>
</dbReference>
<evidence type="ECO:0000256" key="6">
    <source>
        <dbReference type="ARBA" id="ARBA00022692"/>
    </source>
</evidence>
<evidence type="ECO:0000256" key="12">
    <source>
        <dbReference type="ARBA" id="ARBA00023136"/>
    </source>
</evidence>
<keyword evidence="8" id="KW-1133">Transmembrane helix</keyword>
<sequence length="443" mass="49629">MKINESVWLKEVQISASDDNMAASFAEITLSWRARRAKPCKVPLTPGPLRLPILGNILNIPKHYLSQAQSHRCPQLVEDCDGLLEKRSSIYSDSLGLDWSAALMPYGNKWKLSRRMFQQQVGRVDRNRAVQLREAHGFLVRLLQSPKEFLSHIHHMTGAALLDVAYALNIQSREGHFARLAEDANNAVSKTANSGSSMREVDVIVVKNIPSWMPGAGFKCKAASFRRTMTALLEEPFVDVQRRIVHSGTHISHTTLQTKLIYFAGSRRGYKLRPEYSQTQTASTLTAFFLVMVLFPEVQVKAQKQLDSVLHGDRFPEMHDQPSLLNVSAGSLFSPLMMSMTVTSFQNFMIIANIRALSYDEADYPDPSAYRFIKDGKWNSYIPDPATAAFGFGRRMCPGRRFAQDQLWITIVSVLASSIITKALDENGIAITPDGEDLPGLIR</sequence>
<evidence type="ECO:0000256" key="2">
    <source>
        <dbReference type="ARBA" id="ARBA00004167"/>
    </source>
</evidence>
<dbReference type="SUPFAM" id="SSF48264">
    <property type="entry name" value="Cytochrome P450"/>
    <property type="match status" value="1"/>
</dbReference>
<dbReference type="PRINTS" id="PR00463">
    <property type="entry name" value="EP450I"/>
</dbReference>
<evidence type="ECO:0000256" key="10">
    <source>
        <dbReference type="ARBA" id="ARBA00023004"/>
    </source>
</evidence>
<comment type="cofactor">
    <cofactor evidence="1 13">
        <name>heme</name>
        <dbReference type="ChEBI" id="CHEBI:30413"/>
    </cofactor>
</comment>
<keyword evidence="6" id="KW-0812">Transmembrane</keyword>
<keyword evidence="9 14" id="KW-0560">Oxidoreductase</keyword>
<keyword evidence="12" id="KW-0472">Membrane</keyword>
<evidence type="ECO:0000256" key="7">
    <source>
        <dbReference type="ARBA" id="ARBA00022723"/>
    </source>
</evidence>
<evidence type="ECO:0000313" key="16">
    <source>
        <dbReference type="Proteomes" id="UP000250043"/>
    </source>
</evidence>
<dbReference type="AlphaFoldDB" id="A0A8E2AXS9"/>
<keyword evidence="16" id="KW-1185">Reference proteome</keyword>
<dbReference type="GO" id="GO:0020037">
    <property type="term" value="F:heme binding"/>
    <property type="evidence" value="ECO:0007669"/>
    <property type="project" value="InterPro"/>
</dbReference>
<dbReference type="Gene3D" id="1.10.630.10">
    <property type="entry name" value="Cytochrome P450"/>
    <property type="match status" value="1"/>
</dbReference>
<name>A0A8E2AXS9_9APHY</name>
<proteinExistence type="inferred from homology"/>
<keyword evidence="7 13" id="KW-0479">Metal-binding</keyword>
<evidence type="ECO:0000256" key="11">
    <source>
        <dbReference type="ARBA" id="ARBA00023033"/>
    </source>
</evidence>
<dbReference type="InterPro" id="IPR017972">
    <property type="entry name" value="Cyt_P450_CS"/>
</dbReference>
<evidence type="ECO:0000256" key="14">
    <source>
        <dbReference type="RuleBase" id="RU000461"/>
    </source>
</evidence>
<dbReference type="InterPro" id="IPR036396">
    <property type="entry name" value="Cyt_P450_sf"/>
</dbReference>
<evidence type="ECO:0000256" key="3">
    <source>
        <dbReference type="ARBA" id="ARBA00005179"/>
    </source>
</evidence>
<dbReference type="GO" id="GO:0005506">
    <property type="term" value="F:iron ion binding"/>
    <property type="evidence" value="ECO:0007669"/>
    <property type="project" value="InterPro"/>
</dbReference>
<evidence type="ECO:0000256" key="9">
    <source>
        <dbReference type="ARBA" id="ARBA00023002"/>
    </source>
</evidence>